<keyword evidence="2" id="KW-1185">Reference proteome</keyword>
<name>A0A1H9QTN5_9PSEU</name>
<dbReference type="Proteomes" id="UP000199028">
    <property type="component" value="Unassembled WGS sequence"/>
</dbReference>
<dbReference type="AlphaFoldDB" id="A0A1H9QTN5"/>
<accession>A0A1H9QTN5</accession>
<proteinExistence type="predicted"/>
<protein>
    <submittedName>
        <fullName evidence="1">Uncharacterized protein</fullName>
    </submittedName>
</protein>
<evidence type="ECO:0000313" key="1">
    <source>
        <dbReference type="EMBL" id="SER63832.1"/>
    </source>
</evidence>
<reference evidence="2" key="1">
    <citation type="submission" date="2016-10" db="EMBL/GenBank/DDBJ databases">
        <authorList>
            <person name="Varghese N."/>
            <person name="Submissions S."/>
        </authorList>
    </citation>
    <scope>NUCLEOTIDE SEQUENCE [LARGE SCALE GENOMIC DNA]</scope>
    <source>
        <strain evidence="2">CGMCC 4.578</strain>
    </source>
</reference>
<gene>
    <name evidence="1" type="ORF">SAMN05216195_10617</name>
</gene>
<dbReference type="OrthoDB" id="5148951at2"/>
<dbReference type="RefSeq" id="WP_143086734.1">
    <property type="nucleotide sequence ID" value="NZ_FOFT01000006.1"/>
</dbReference>
<organism evidence="1 2">
    <name type="scientific">Lentzea flaviverrucosa</name>
    <dbReference type="NCBI Taxonomy" id="200379"/>
    <lineage>
        <taxon>Bacteria</taxon>
        <taxon>Bacillati</taxon>
        <taxon>Actinomycetota</taxon>
        <taxon>Actinomycetes</taxon>
        <taxon>Pseudonocardiales</taxon>
        <taxon>Pseudonocardiaceae</taxon>
        <taxon>Lentzea</taxon>
    </lineage>
</organism>
<sequence length="134" mass="15203">MAEVCGNVALMEGALEMLDSKEVLPLHLEHPFQVWSYSHSHRMLVLRGRPGENYDHYVDVEFGNVLGMKLATGYARLSVEAAADASEMDDFLRSPKRYEDRFMKLVVSDGERMGFVVCGRVRVLRGIGWQNPRS</sequence>
<evidence type="ECO:0000313" key="2">
    <source>
        <dbReference type="Proteomes" id="UP000199028"/>
    </source>
</evidence>
<dbReference type="EMBL" id="FOFT01000006">
    <property type="protein sequence ID" value="SER63832.1"/>
    <property type="molecule type" value="Genomic_DNA"/>
</dbReference>